<accession>A0ABV9V0P4</accession>
<dbReference type="EMBL" id="JBHSIZ010000054">
    <property type="protein sequence ID" value="MFC4962034.1"/>
    <property type="molecule type" value="Genomic_DNA"/>
</dbReference>
<dbReference type="Proteomes" id="UP001595834">
    <property type="component" value="Unassembled WGS sequence"/>
</dbReference>
<name>A0ABV9V0P4_9ACTN</name>
<protein>
    <recommendedName>
        <fullName evidence="4">Secreted protein</fullName>
    </recommendedName>
</protein>
<feature type="compositionally biased region" description="Basic residues" evidence="1">
    <location>
        <begin position="46"/>
        <end position="55"/>
    </location>
</feature>
<organism evidence="2 3">
    <name type="scientific">Streptomyces mauvecolor</name>
    <dbReference type="NCBI Taxonomy" id="58345"/>
    <lineage>
        <taxon>Bacteria</taxon>
        <taxon>Bacillati</taxon>
        <taxon>Actinomycetota</taxon>
        <taxon>Actinomycetes</taxon>
        <taxon>Kitasatosporales</taxon>
        <taxon>Streptomycetaceae</taxon>
        <taxon>Streptomyces</taxon>
    </lineage>
</organism>
<gene>
    <name evidence="2" type="ORF">ACFPFX_37715</name>
</gene>
<sequence>METIVLIAAIIVLTGIGVRLVQLLNAQHNARIASYHFGDALPGIGRRTRKHHRHTPAAPGRPTDTTGRAGRNGTGR</sequence>
<dbReference type="RefSeq" id="WP_344374645.1">
    <property type="nucleotide sequence ID" value="NZ_BAAASQ010000009.1"/>
</dbReference>
<evidence type="ECO:0000313" key="2">
    <source>
        <dbReference type="EMBL" id="MFC4962034.1"/>
    </source>
</evidence>
<keyword evidence="3" id="KW-1185">Reference proteome</keyword>
<feature type="region of interest" description="Disordered" evidence="1">
    <location>
        <begin position="43"/>
        <end position="76"/>
    </location>
</feature>
<reference evidence="3" key="1">
    <citation type="journal article" date="2019" name="Int. J. Syst. Evol. Microbiol.">
        <title>The Global Catalogue of Microorganisms (GCM) 10K type strain sequencing project: providing services to taxonomists for standard genome sequencing and annotation.</title>
        <authorList>
            <consortium name="The Broad Institute Genomics Platform"/>
            <consortium name="The Broad Institute Genome Sequencing Center for Infectious Disease"/>
            <person name="Wu L."/>
            <person name="Ma J."/>
        </authorList>
    </citation>
    <scope>NUCLEOTIDE SEQUENCE [LARGE SCALE GENOMIC DNA]</scope>
    <source>
        <strain evidence="3">CCM 7224</strain>
    </source>
</reference>
<evidence type="ECO:0000256" key="1">
    <source>
        <dbReference type="SAM" id="MobiDB-lite"/>
    </source>
</evidence>
<proteinExistence type="predicted"/>
<evidence type="ECO:0000313" key="3">
    <source>
        <dbReference type="Proteomes" id="UP001595834"/>
    </source>
</evidence>
<evidence type="ECO:0008006" key="4">
    <source>
        <dbReference type="Google" id="ProtNLM"/>
    </source>
</evidence>
<comment type="caution">
    <text evidence="2">The sequence shown here is derived from an EMBL/GenBank/DDBJ whole genome shotgun (WGS) entry which is preliminary data.</text>
</comment>